<gene>
    <name evidence="5" type="ORF">H8E19_18450</name>
</gene>
<keyword evidence="2" id="KW-0540">Nuclease</keyword>
<comment type="similarity">
    <text evidence="4">Belongs to the HepT RNase toxin family.</text>
</comment>
<keyword evidence="3" id="KW-0378">Hydrolase</keyword>
<protein>
    <submittedName>
        <fullName evidence="5">DUF86 domain-containing protein</fullName>
    </submittedName>
</protein>
<dbReference type="Pfam" id="PF01934">
    <property type="entry name" value="HepT-like"/>
    <property type="match status" value="1"/>
</dbReference>
<dbReference type="InterPro" id="IPR008201">
    <property type="entry name" value="HepT-like"/>
</dbReference>
<keyword evidence="1" id="KW-1277">Toxin-antitoxin system</keyword>
<evidence type="ECO:0000313" key="6">
    <source>
        <dbReference type="Proteomes" id="UP000650524"/>
    </source>
</evidence>
<dbReference type="Gene3D" id="1.20.120.580">
    <property type="entry name" value="bsu32300-like"/>
    <property type="match status" value="1"/>
</dbReference>
<name>A0A8J6T5B2_9DELT</name>
<dbReference type="InterPro" id="IPR052379">
    <property type="entry name" value="Type_VII_TA_RNase"/>
</dbReference>
<dbReference type="GO" id="GO:0110001">
    <property type="term" value="C:toxin-antitoxin complex"/>
    <property type="evidence" value="ECO:0007669"/>
    <property type="project" value="InterPro"/>
</dbReference>
<organism evidence="5 6">
    <name type="scientific">Candidatus Desulfacyla euxinica</name>
    <dbReference type="NCBI Taxonomy" id="2841693"/>
    <lineage>
        <taxon>Bacteria</taxon>
        <taxon>Deltaproteobacteria</taxon>
        <taxon>Candidatus Desulfacyla</taxon>
    </lineage>
</organism>
<dbReference type="EMBL" id="JACNJD010000381">
    <property type="protein sequence ID" value="MBC8179390.1"/>
    <property type="molecule type" value="Genomic_DNA"/>
</dbReference>
<dbReference type="NCBIfam" id="NF047751">
    <property type="entry name" value="HepT_toxin"/>
    <property type="match status" value="1"/>
</dbReference>
<dbReference type="GO" id="GO:0016787">
    <property type="term" value="F:hydrolase activity"/>
    <property type="evidence" value="ECO:0007669"/>
    <property type="project" value="UniProtKB-KW"/>
</dbReference>
<reference evidence="5 6" key="1">
    <citation type="submission" date="2020-08" db="EMBL/GenBank/DDBJ databases">
        <title>Bridging the membrane lipid divide: bacteria of the FCB group superphylum have the potential to synthesize archaeal ether lipids.</title>
        <authorList>
            <person name="Villanueva L."/>
            <person name="Von Meijenfeldt F.A.B."/>
            <person name="Westbye A.B."/>
            <person name="Yadav S."/>
            <person name="Hopmans E.C."/>
            <person name="Dutilh B.E."/>
            <person name="Sinninghe Damste J.S."/>
        </authorList>
    </citation>
    <scope>NUCLEOTIDE SEQUENCE [LARGE SCALE GENOMIC DNA]</scope>
    <source>
        <strain evidence="5">NIOZ-UU27</strain>
    </source>
</reference>
<comment type="caution">
    <text evidence="5">The sequence shown here is derived from an EMBL/GenBank/DDBJ whole genome shotgun (WGS) entry which is preliminary data.</text>
</comment>
<accession>A0A8J6T5B2</accession>
<dbReference type="PANTHER" id="PTHR33397:SF5">
    <property type="entry name" value="RNASE YUTE-RELATED"/>
    <property type="match status" value="1"/>
</dbReference>
<dbReference type="AlphaFoldDB" id="A0A8J6T5B2"/>
<proteinExistence type="inferred from homology"/>
<dbReference type="InterPro" id="IPR037038">
    <property type="entry name" value="HepT-like_sf"/>
</dbReference>
<evidence type="ECO:0000256" key="2">
    <source>
        <dbReference type="ARBA" id="ARBA00022722"/>
    </source>
</evidence>
<dbReference type="SUPFAM" id="SSF81593">
    <property type="entry name" value="Nucleotidyltransferase substrate binding subunit/domain"/>
    <property type="match status" value="1"/>
</dbReference>
<evidence type="ECO:0000256" key="3">
    <source>
        <dbReference type="ARBA" id="ARBA00022801"/>
    </source>
</evidence>
<evidence type="ECO:0000256" key="1">
    <source>
        <dbReference type="ARBA" id="ARBA00022649"/>
    </source>
</evidence>
<dbReference type="Proteomes" id="UP000650524">
    <property type="component" value="Unassembled WGS sequence"/>
</dbReference>
<dbReference type="GO" id="GO:0004540">
    <property type="term" value="F:RNA nuclease activity"/>
    <property type="evidence" value="ECO:0007669"/>
    <property type="project" value="InterPro"/>
</dbReference>
<evidence type="ECO:0000256" key="4">
    <source>
        <dbReference type="ARBA" id="ARBA00024207"/>
    </source>
</evidence>
<dbReference type="PANTHER" id="PTHR33397">
    <property type="entry name" value="UPF0331 PROTEIN YUTE"/>
    <property type="match status" value="1"/>
</dbReference>
<evidence type="ECO:0000313" key="5">
    <source>
        <dbReference type="EMBL" id="MBC8179390.1"/>
    </source>
</evidence>
<sequence>MKLLNIDKLYAKFRDIRDSVERLRLFGDISLDEFLRERDKQDIASFRLIVATEAAIDTCLHVAAKVLKEVPEEYAGCFQLLCDHDLIDRELSLRLAKMARFRNLLVHRYWEIDYARMYEIITGPDLDDLEEFIVQISRLSEA</sequence>